<feature type="domain" description="Electron transfer flavoprotein alpha/beta-subunit N-terminal" evidence="3">
    <location>
        <begin position="2"/>
        <end position="186"/>
    </location>
</feature>
<organism evidence="4 5">
    <name type="scientific">Thermaerobacter composti</name>
    <dbReference type="NCBI Taxonomy" id="554949"/>
    <lineage>
        <taxon>Bacteria</taxon>
        <taxon>Bacillati</taxon>
        <taxon>Bacillota</taxon>
        <taxon>Clostridia</taxon>
        <taxon>Eubacteriales</taxon>
        <taxon>Clostridiales Family XVII. Incertae Sedis</taxon>
        <taxon>Thermaerobacter</taxon>
    </lineage>
</organism>
<evidence type="ECO:0000313" key="5">
    <source>
        <dbReference type="Proteomes" id="UP001304683"/>
    </source>
</evidence>
<dbReference type="SUPFAM" id="SSF52402">
    <property type="entry name" value="Adenine nucleotide alpha hydrolases-like"/>
    <property type="match status" value="1"/>
</dbReference>
<dbReference type="Pfam" id="PF01012">
    <property type="entry name" value="ETF"/>
    <property type="match status" value="1"/>
</dbReference>
<dbReference type="CDD" id="cd01715">
    <property type="entry name" value="ETF_alpha"/>
    <property type="match status" value="1"/>
</dbReference>
<evidence type="ECO:0000259" key="3">
    <source>
        <dbReference type="SMART" id="SM00893"/>
    </source>
</evidence>
<proteinExistence type="inferred from homology"/>
<gene>
    <name evidence="4" type="ORF">Q5761_02210</name>
</gene>
<comment type="similarity">
    <text evidence="1">Belongs to the ETF alpha-subunit/FixB family.</text>
</comment>
<dbReference type="InterPro" id="IPR014730">
    <property type="entry name" value="ETF_a/b_N"/>
</dbReference>
<reference evidence="4 5" key="1">
    <citation type="submission" date="2023-08" db="EMBL/GenBank/DDBJ databases">
        <title>Genome sequence of Thermaerobacter compostii strain Ins1, a spore-forming filamentous bacterium isolated from a deep geothermal reservoir.</title>
        <authorList>
            <person name="Bregnard D."/>
            <person name="Gonzalez D."/>
            <person name="Junier P."/>
        </authorList>
    </citation>
    <scope>NUCLEOTIDE SEQUENCE [LARGE SCALE GENOMIC DNA]</scope>
    <source>
        <strain evidence="4 5">Ins1</strain>
    </source>
</reference>
<dbReference type="Pfam" id="PF00766">
    <property type="entry name" value="ETF_alpha"/>
    <property type="match status" value="1"/>
</dbReference>
<sequence>MILVVQWGGKALSQATAELLGGARQLAGDGAVAVVVLGPDAREAAAEAGAYGARAYAAGGDLEAYGGEAYVATLAAACESLKPQVVLMPADPRGREVAPRLAARLGGAAVTDVIEARRDGDRIVWSRPVFGGKAIADVVLRRSPQVATVRPGSFPAAERAGSSSVEVEALTVTGTDRPLRRVEVRPAAEGGVRLEEARIVVSGGRGLGGPEAFKDLEELARLLGGAVGASLAAVDEGWAPPERQVGQTGKIIAPDLYIAIGISGASQHLAGIAGAKTVVAINKDPEAPIFEVARLGVPMEYQKVLPHLIEEVRKLKAS</sequence>
<dbReference type="PANTHER" id="PTHR43153">
    <property type="entry name" value="ELECTRON TRANSFER FLAVOPROTEIN ALPHA"/>
    <property type="match status" value="1"/>
</dbReference>
<dbReference type="Proteomes" id="UP001304683">
    <property type="component" value="Chromosome"/>
</dbReference>
<dbReference type="InterPro" id="IPR014731">
    <property type="entry name" value="ETF_asu_C"/>
</dbReference>
<dbReference type="InterPro" id="IPR014729">
    <property type="entry name" value="Rossmann-like_a/b/a_fold"/>
</dbReference>
<evidence type="ECO:0000256" key="2">
    <source>
        <dbReference type="ARBA" id="ARBA00022630"/>
    </source>
</evidence>
<dbReference type="Gene3D" id="3.40.50.620">
    <property type="entry name" value="HUPs"/>
    <property type="match status" value="1"/>
</dbReference>
<name>A0ABZ0QSU2_9FIRM</name>
<dbReference type="RefSeq" id="WP_135224956.1">
    <property type="nucleotide sequence ID" value="NZ_CP132508.1"/>
</dbReference>
<dbReference type="InterPro" id="IPR001308">
    <property type="entry name" value="ETF_a/FixB"/>
</dbReference>
<dbReference type="InterPro" id="IPR033947">
    <property type="entry name" value="ETF_alpha_N"/>
</dbReference>
<protein>
    <submittedName>
        <fullName evidence="4">Electron transfer flavoprotein subunit alpha/FixB family protein</fullName>
    </submittedName>
</protein>
<dbReference type="SUPFAM" id="SSF52467">
    <property type="entry name" value="DHS-like NAD/FAD-binding domain"/>
    <property type="match status" value="1"/>
</dbReference>
<dbReference type="EMBL" id="CP132508">
    <property type="protein sequence ID" value="WPD19505.1"/>
    <property type="molecule type" value="Genomic_DNA"/>
</dbReference>
<evidence type="ECO:0000256" key="1">
    <source>
        <dbReference type="ARBA" id="ARBA00005817"/>
    </source>
</evidence>
<dbReference type="SMART" id="SM00893">
    <property type="entry name" value="ETF"/>
    <property type="match status" value="1"/>
</dbReference>
<dbReference type="PIRSF" id="PIRSF000089">
    <property type="entry name" value="Electra_flavoP_a"/>
    <property type="match status" value="1"/>
</dbReference>
<keyword evidence="2" id="KW-0285">Flavoprotein</keyword>
<dbReference type="Gene3D" id="3.40.50.1220">
    <property type="entry name" value="TPP-binding domain"/>
    <property type="match status" value="1"/>
</dbReference>
<accession>A0ABZ0QSU2</accession>
<dbReference type="InterPro" id="IPR029035">
    <property type="entry name" value="DHS-like_NAD/FAD-binding_dom"/>
</dbReference>
<keyword evidence="5" id="KW-1185">Reference proteome</keyword>
<evidence type="ECO:0000313" key="4">
    <source>
        <dbReference type="EMBL" id="WPD19505.1"/>
    </source>
</evidence>
<dbReference type="PANTHER" id="PTHR43153:SF1">
    <property type="entry name" value="ELECTRON TRANSFER FLAVOPROTEIN SUBUNIT ALPHA, MITOCHONDRIAL"/>
    <property type="match status" value="1"/>
</dbReference>